<sequence>MENGRRGCEEGALFVDLARFHALFAHTEGPPETSALIRVHTTISGCTIALCTAFRGGLSLQRIRALCRSHSATQRSLPGYSSENKNIELLRLRSFTLNKQLRDEDLLGPEALDRIASIIGIMVPFVTYLNSVVMPDLDENEQNDDDEEPDGGSTSS</sequence>
<proteinExistence type="predicted"/>
<evidence type="ECO:0000313" key="2">
    <source>
        <dbReference type="EMBL" id="EFW16326.1"/>
    </source>
</evidence>
<feature type="compositionally biased region" description="Acidic residues" evidence="1">
    <location>
        <begin position="137"/>
        <end position="150"/>
    </location>
</feature>
<gene>
    <name evidence="2" type="ORF">CPSG_06842</name>
</gene>
<dbReference type="STRING" id="443226.E9DAJ0"/>
<dbReference type="Pfam" id="PF09365">
    <property type="entry name" value="DUF2461"/>
    <property type="match status" value="1"/>
</dbReference>
<reference evidence="3" key="1">
    <citation type="journal article" date="2010" name="Genome Res.">
        <title>Population genomic sequencing of Coccidioides fungi reveals recent hybridization and transposon control.</title>
        <authorList>
            <person name="Neafsey D.E."/>
            <person name="Barker B.M."/>
            <person name="Sharpton T.J."/>
            <person name="Stajich J.E."/>
            <person name="Park D.J."/>
            <person name="Whiston E."/>
            <person name="Hung C.-Y."/>
            <person name="McMahan C."/>
            <person name="White J."/>
            <person name="Sykes S."/>
            <person name="Heiman D."/>
            <person name="Young S."/>
            <person name="Zeng Q."/>
            <person name="Abouelleil A."/>
            <person name="Aftuck L."/>
            <person name="Bessette D."/>
            <person name="Brown A."/>
            <person name="FitzGerald M."/>
            <person name="Lui A."/>
            <person name="Macdonald J.P."/>
            <person name="Priest M."/>
            <person name="Orbach M.J."/>
            <person name="Galgiani J.N."/>
            <person name="Kirkland T.N."/>
            <person name="Cole G.T."/>
            <person name="Birren B.W."/>
            <person name="Henn M.R."/>
            <person name="Taylor J.W."/>
            <person name="Rounsley S.D."/>
        </authorList>
    </citation>
    <scope>NUCLEOTIDE SEQUENCE [LARGE SCALE GENOMIC DNA]</scope>
    <source>
        <strain evidence="3">RMSCC 757 / Silveira</strain>
    </source>
</reference>
<dbReference type="VEuPathDB" id="FungiDB:D8B26_005674"/>
<reference evidence="3" key="2">
    <citation type="submission" date="2010-03" db="EMBL/GenBank/DDBJ databases">
        <title>The genome sequence of Coccidioides posadasii strain Silveira.</title>
        <authorList>
            <consortium name="The Broad Institute Genome Sequencing Center for Infectious Disease"/>
            <person name="Neafsey D."/>
            <person name="Orbach M."/>
            <person name="Henn M.R."/>
            <person name="Cole G.T."/>
            <person name="Galgiani J."/>
            <person name="Gardner M.J."/>
            <person name="Kirkland T.N."/>
            <person name="Taylor J.W."/>
            <person name="Young S.K."/>
            <person name="Zeng Q."/>
            <person name="Koehrsen M."/>
            <person name="Alvarado L."/>
            <person name="Berlin A."/>
            <person name="Borenstein D."/>
            <person name="Chapman S.B."/>
            <person name="Chen Z."/>
            <person name="Engels R."/>
            <person name="Freedman E."/>
            <person name="Gellesch M."/>
            <person name="Goldberg J."/>
            <person name="Griggs A."/>
            <person name="Gujja S."/>
            <person name="Heilman E."/>
            <person name="Heiman D."/>
            <person name="Howarth C."/>
            <person name="Jen D."/>
            <person name="Larson L."/>
            <person name="Mehta T."/>
            <person name="Neiman D."/>
            <person name="Park D."/>
            <person name="Pearson M."/>
            <person name="Richards J."/>
            <person name="Roberts A."/>
            <person name="Saif S."/>
            <person name="Shea T."/>
            <person name="Shenoy N."/>
            <person name="Sisk P."/>
            <person name="Stolte C."/>
            <person name="Sykes S."/>
            <person name="Walk T."/>
            <person name="White J."/>
            <person name="Yandava C."/>
            <person name="Haas B."/>
            <person name="Nusbaum C."/>
            <person name="Birren B."/>
        </authorList>
    </citation>
    <scope>NUCLEOTIDE SEQUENCE [LARGE SCALE GENOMIC DNA]</scope>
    <source>
        <strain evidence="3">RMSCC 757 / Silveira</strain>
    </source>
</reference>
<feature type="region of interest" description="Disordered" evidence="1">
    <location>
        <begin position="137"/>
        <end position="156"/>
    </location>
</feature>
<dbReference type="AlphaFoldDB" id="E9DAJ0"/>
<dbReference type="eggNOG" id="ENOG502RKMH">
    <property type="taxonomic scope" value="Eukaryota"/>
</dbReference>
<dbReference type="HOGENOM" id="CLU_1686402_0_0_1"/>
<name>E9DAJ0_COCPS</name>
<organism evidence="3">
    <name type="scientific">Coccidioides posadasii (strain RMSCC 757 / Silveira)</name>
    <name type="common">Valley fever fungus</name>
    <dbReference type="NCBI Taxonomy" id="443226"/>
    <lineage>
        <taxon>Eukaryota</taxon>
        <taxon>Fungi</taxon>
        <taxon>Dikarya</taxon>
        <taxon>Ascomycota</taxon>
        <taxon>Pezizomycotina</taxon>
        <taxon>Eurotiomycetes</taxon>
        <taxon>Eurotiomycetidae</taxon>
        <taxon>Onygenales</taxon>
        <taxon>Onygenaceae</taxon>
        <taxon>Coccidioides</taxon>
    </lineage>
</organism>
<dbReference type="EMBL" id="GL636497">
    <property type="protein sequence ID" value="EFW16326.1"/>
    <property type="molecule type" value="Genomic_DNA"/>
</dbReference>
<keyword evidence="3" id="KW-1185">Reference proteome</keyword>
<dbReference type="Proteomes" id="UP000002497">
    <property type="component" value="Unassembled WGS sequence"/>
</dbReference>
<dbReference type="PANTHER" id="PTHR36452">
    <property type="entry name" value="CHROMOSOME 12, WHOLE GENOME SHOTGUN SEQUENCE"/>
    <property type="match status" value="1"/>
</dbReference>
<protein>
    <submittedName>
        <fullName evidence="2">Uncharacterized protein</fullName>
    </submittedName>
</protein>
<evidence type="ECO:0000256" key="1">
    <source>
        <dbReference type="SAM" id="MobiDB-lite"/>
    </source>
</evidence>
<accession>E9DAJ0</accession>
<dbReference type="PANTHER" id="PTHR36452:SF1">
    <property type="entry name" value="DUF2461 DOMAIN-CONTAINING PROTEIN"/>
    <property type="match status" value="1"/>
</dbReference>
<dbReference type="VEuPathDB" id="FungiDB:CPSG_06842"/>
<dbReference type="InterPro" id="IPR012808">
    <property type="entry name" value="CHP02453"/>
</dbReference>
<dbReference type="OrthoDB" id="2537769at2759"/>
<evidence type="ECO:0000313" key="3">
    <source>
        <dbReference type="Proteomes" id="UP000002497"/>
    </source>
</evidence>